<organism evidence="8 9">
    <name type="scientific">Caloramator proteoclasticus DSM 10124</name>
    <dbReference type="NCBI Taxonomy" id="1121262"/>
    <lineage>
        <taxon>Bacteria</taxon>
        <taxon>Bacillati</taxon>
        <taxon>Bacillota</taxon>
        <taxon>Clostridia</taxon>
        <taxon>Eubacteriales</taxon>
        <taxon>Clostridiaceae</taxon>
        <taxon>Caloramator</taxon>
    </lineage>
</organism>
<feature type="transmembrane region" description="Helical" evidence="7">
    <location>
        <begin position="273"/>
        <end position="292"/>
    </location>
</feature>
<keyword evidence="5 7" id="KW-1133">Transmembrane helix</keyword>
<dbReference type="Proteomes" id="UP000184423">
    <property type="component" value="Unassembled WGS sequence"/>
</dbReference>
<evidence type="ECO:0000256" key="1">
    <source>
        <dbReference type="ARBA" id="ARBA00004651"/>
    </source>
</evidence>
<dbReference type="EMBL" id="FQVG01000070">
    <property type="protein sequence ID" value="SHF41161.1"/>
    <property type="molecule type" value="Genomic_DNA"/>
</dbReference>
<evidence type="ECO:0000256" key="3">
    <source>
        <dbReference type="ARBA" id="ARBA00022475"/>
    </source>
</evidence>
<feature type="transmembrane region" description="Helical" evidence="7">
    <location>
        <begin position="12"/>
        <end position="33"/>
    </location>
</feature>
<feature type="transmembrane region" description="Helical" evidence="7">
    <location>
        <begin position="84"/>
        <end position="109"/>
    </location>
</feature>
<dbReference type="InterPro" id="IPR005524">
    <property type="entry name" value="DUF318"/>
</dbReference>
<keyword evidence="3" id="KW-1003">Cell membrane</keyword>
<comment type="similarity">
    <text evidence="2">Belongs to the UPF0718 family.</text>
</comment>
<evidence type="ECO:0000256" key="2">
    <source>
        <dbReference type="ARBA" id="ARBA00006386"/>
    </source>
</evidence>
<comment type="subcellular location">
    <subcellularLocation>
        <location evidence="1">Cell membrane</location>
        <topology evidence="1">Multi-pass membrane protein</topology>
    </subcellularLocation>
</comment>
<dbReference type="GO" id="GO:0005886">
    <property type="term" value="C:plasma membrane"/>
    <property type="evidence" value="ECO:0007669"/>
    <property type="project" value="UniProtKB-SubCell"/>
</dbReference>
<dbReference type="RefSeq" id="WP_073250038.1">
    <property type="nucleotide sequence ID" value="NZ_FQVG01000070.1"/>
</dbReference>
<dbReference type="InterPro" id="IPR052923">
    <property type="entry name" value="UPF0718"/>
</dbReference>
<dbReference type="PANTHER" id="PTHR34184">
    <property type="entry name" value="UPF0718 PROTEIN YCGR"/>
    <property type="match status" value="1"/>
</dbReference>
<keyword evidence="4 7" id="KW-0812">Transmembrane</keyword>
<keyword evidence="9" id="KW-1185">Reference proteome</keyword>
<feature type="transmembrane region" description="Helical" evidence="7">
    <location>
        <begin position="152"/>
        <end position="173"/>
    </location>
</feature>
<protein>
    <recommendedName>
        <fullName evidence="10">Permease</fullName>
    </recommendedName>
</protein>
<evidence type="ECO:0000256" key="7">
    <source>
        <dbReference type="SAM" id="Phobius"/>
    </source>
</evidence>
<evidence type="ECO:0000313" key="8">
    <source>
        <dbReference type="EMBL" id="SHF41161.1"/>
    </source>
</evidence>
<dbReference type="AlphaFoldDB" id="A0A1M5BF83"/>
<feature type="transmembrane region" description="Helical" evidence="7">
    <location>
        <begin position="121"/>
        <end position="145"/>
    </location>
</feature>
<reference evidence="9" key="1">
    <citation type="submission" date="2016-11" db="EMBL/GenBank/DDBJ databases">
        <authorList>
            <person name="Varghese N."/>
            <person name="Submissions S."/>
        </authorList>
    </citation>
    <scope>NUCLEOTIDE SEQUENCE [LARGE SCALE GENOMIC DNA]</scope>
    <source>
        <strain evidence="9">DSM 10124</strain>
    </source>
</reference>
<feature type="transmembrane region" description="Helical" evidence="7">
    <location>
        <begin position="241"/>
        <end position="261"/>
    </location>
</feature>
<evidence type="ECO:0000256" key="6">
    <source>
        <dbReference type="ARBA" id="ARBA00023136"/>
    </source>
</evidence>
<name>A0A1M5BF83_9CLOT</name>
<dbReference type="Pfam" id="PF03773">
    <property type="entry name" value="ArsP_1"/>
    <property type="match status" value="1"/>
</dbReference>
<evidence type="ECO:0008006" key="10">
    <source>
        <dbReference type="Google" id="ProtNLM"/>
    </source>
</evidence>
<evidence type="ECO:0000256" key="5">
    <source>
        <dbReference type="ARBA" id="ARBA00022989"/>
    </source>
</evidence>
<dbReference type="PANTHER" id="PTHR34184:SF4">
    <property type="entry name" value="UPF0718 PROTEIN YCGR"/>
    <property type="match status" value="1"/>
</dbReference>
<sequence length="334" mass="37523">MENLNESRYSLLRLILFLLIIFVSVNLLGVRVFKLDVDYLNSFSAVFISIILEAIPFILLGSFISAVIQVFVSDATIKRLIPKNRIVAIFTASLLGLFIPICECGIIPVVRRLIKKGVPSYVAITFMLSCPIINPVVILSTYNAFYDMKYMVALRVGFGILISVLIGLLLWYLEGDKNVLNNTFEHNHCSCGHSHHYSSRLYEILDHTSHEFLDIGKFLIFGAFISSIMQTSNVRSVIANYSSDSFLSVMAMGIFAYVISLCSEADAFIARTFVQQFTVGSLVTFLILGPMIDIKNTLILLSSFKKRFALELILLIFLLCILFGTFINTSMLLR</sequence>
<keyword evidence="6 7" id="KW-0472">Membrane</keyword>
<feature type="transmembrane region" description="Helical" evidence="7">
    <location>
        <begin position="212"/>
        <end position="229"/>
    </location>
</feature>
<gene>
    <name evidence="8" type="ORF">SAMN02746091_02466</name>
</gene>
<evidence type="ECO:0000256" key="4">
    <source>
        <dbReference type="ARBA" id="ARBA00022692"/>
    </source>
</evidence>
<proteinExistence type="inferred from homology"/>
<feature type="transmembrane region" description="Helical" evidence="7">
    <location>
        <begin position="45"/>
        <end position="72"/>
    </location>
</feature>
<feature type="transmembrane region" description="Helical" evidence="7">
    <location>
        <begin position="312"/>
        <end position="333"/>
    </location>
</feature>
<evidence type="ECO:0000313" key="9">
    <source>
        <dbReference type="Proteomes" id="UP000184423"/>
    </source>
</evidence>
<accession>A0A1M5BF83</accession>